<comment type="caution">
    <text evidence="3">The sequence shown here is derived from an EMBL/GenBank/DDBJ whole genome shotgun (WGS) entry which is preliminary data.</text>
</comment>
<evidence type="ECO:0000313" key="3">
    <source>
        <dbReference type="EMBL" id="KAL1503314.1"/>
    </source>
</evidence>
<dbReference type="InterPro" id="IPR011006">
    <property type="entry name" value="CheY-like_superfamily"/>
</dbReference>
<protein>
    <recommendedName>
        <fullName evidence="2">Response regulatory domain-containing protein</fullName>
    </recommendedName>
</protein>
<reference evidence="3 4" key="1">
    <citation type="journal article" date="2024" name="Science">
        <title>Giant polyketide synthase enzymes in the biosynthesis of giant marine polyether toxins.</title>
        <authorList>
            <person name="Fallon T.R."/>
            <person name="Shende V.V."/>
            <person name="Wierzbicki I.H."/>
            <person name="Pendleton A.L."/>
            <person name="Watervoot N.F."/>
            <person name="Auber R.P."/>
            <person name="Gonzalez D.J."/>
            <person name="Wisecaver J.H."/>
            <person name="Moore B.S."/>
        </authorList>
    </citation>
    <scope>NUCLEOTIDE SEQUENCE [LARGE SCALE GENOMIC DNA]</scope>
    <source>
        <strain evidence="3 4">12B1</strain>
    </source>
</reference>
<organism evidence="3 4">
    <name type="scientific">Prymnesium parvum</name>
    <name type="common">Toxic golden alga</name>
    <dbReference type="NCBI Taxonomy" id="97485"/>
    <lineage>
        <taxon>Eukaryota</taxon>
        <taxon>Haptista</taxon>
        <taxon>Haptophyta</taxon>
        <taxon>Prymnesiophyceae</taxon>
        <taxon>Prymnesiales</taxon>
        <taxon>Prymnesiaceae</taxon>
        <taxon>Prymnesium</taxon>
    </lineage>
</organism>
<proteinExistence type="predicted"/>
<dbReference type="AlphaFoldDB" id="A0AB34INN7"/>
<feature type="domain" description="Response regulatory" evidence="2">
    <location>
        <begin position="6"/>
        <end position="131"/>
    </location>
</feature>
<dbReference type="EMBL" id="JBGBPQ010000022">
    <property type="protein sequence ID" value="KAL1503314.1"/>
    <property type="molecule type" value="Genomic_DNA"/>
</dbReference>
<keyword evidence="4" id="KW-1185">Reference proteome</keyword>
<evidence type="ECO:0000259" key="2">
    <source>
        <dbReference type="PROSITE" id="PS50110"/>
    </source>
</evidence>
<name>A0AB34INN7_PRYPA</name>
<gene>
    <name evidence="3" type="ORF">AB1Y20_011366</name>
</gene>
<feature type="modified residue" description="4-aspartylphosphate" evidence="1">
    <location>
        <position position="64"/>
    </location>
</feature>
<dbReference type="GO" id="GO:0000160">
    <property type="term" value="P:phosphorelay signal transduction system"/>
    <property type="evidence" value="ECO:0007669"/>
    <property type="project" value="InterPro"/>
</dbReference>
<keyword evidence="1" id="KW-0597">Phosphoprotein</keyword>
<evidence type="ECO:0000313" key="4">
    <source>
        <dbReference type="Proteomes" id="UP001515480"/>
    </source>
</evidence>
<evidence type="ECO:0000256" key="1">
    <source>
        <dbReference type="PROSITE-ProRule" id="PRU00169"/>
    </source>
</evidence>
<dbReference type="Gene3D" id="3.40.50.2300">
    <property type="match status" value="1"/>
</dbReference>
<accession>A0AB34INN7</accession>
<dbReference type="SUPFAM" id="SSF52172">
    <property type="entry name" value="CheY-like"/>
    <property type="match status" value="1"/>
</dbReference>
<dbReference type="PROSITE" id="PS50110">
    <property type="entry name" value="RESPONSE_REGULATORY"/>
    <property type="match status" value="1"/>
</dbReference>
<dbReference type="Proteomes" id="UP001515480">
    <property type="component" value="Unassembled WGS sequence"/>
</dbReference>
<dbReference type="InterPro" id="IPR001789">
    <property type="entry name" value="Sig_transdc_resp-reg_receiver"/>
</dbReference>
<sequence length="218" mass="23904">MTTPSSTVVIDDEPMITMIMGSTLSARVPSMRVTELGNVPEERESLECVCDLALKADPQLIVCDNYLDKLSGIDVARALQERGYKGVFFLHTCCTEEEKTELQKEHILTIDAIIQKGLRASEEVLTEYARMVTMSRCICSGRPTLHADVERIRALDTGGNTSQLAGEASWLAKVHEGDCRLTAIASRIRGNATAEGLAHALVLAINQVRFLAEQESPE</sequence>